<proteinExistence type="predicted"/>
<sequence>MDSAECYIAVLYIINRFDFWSNHSTLLEENHNHCPLLCIIHYTEVLCTVIQSHIELRYKLSRPNYNMAVNDVKRIPRVTRNHNINIEVGVPLLYLNLPPAAIIEFFLCNYLRSEMMSRYLRERRCCACLSLYSMEREGGAERRKFHFQIITINRVIKILNKQFRSKRSGRIITSYLRLNFIARSHPVVNFLLKNTTAAQELRSSH</sequence>
<name>A0A6G0TIR6_APHGL</name>
<dbReference type="Proteomes" id="UP000475862">
    <property type="component" value="Unassembled WGS sequence"/>
</dbReference>
<dbReference type="AlphaFoldDB" id="A0A6G0TIR6"/>
<dbReference type="EMBL" id="VYZN01000033">
    <property type="protein sequence ID" value="KAE9533624.1"/>
    <property type="molecule type" value="Genomic_DNA"/>
</dbReference>
<accession>A0A6G0TIR6</accession>
<comment type="caution">
    <text evidence="1">The sequence shown here is derived from an EMBL/GenBank/DDBJ whole genome shotgun (WGS) entry which is preliminary data.</text>
</comment>
<organism evidence="1 2">
    <name type="scientific">Aphis glycines</name>
    <name type="common">Soybean aphid</name>
    <dbReference type="NCBI Taxonomy" id="307491"/>
    <lineage>
        <taxon>Eukaryota</taxon>
        <taxon>Metazoa</taxon>
        <taxon>Ecdysozoa</taxon>
        <taxon>Arthropoda</taxon>
        <taxon>Hexapoda</taxon>
        <taxon>Insecta</taxon>
        <taxon>Pterygota</taxon>
        <taxon>Neoptera</taxon>
        <taxon>Paraneoptera</taxon>
        <taxon>Hemiptera</taxon>
        <taxon>Sternorrhyncha</taxon>
        <taxon>Aphidomorpha</taxon>
        <taxon>Aphidoidea</taxon>
        <taxon>Aphididae</taxon>
        <taxon>Aphidini</taxon>
        <taxon>Aphis</taxon>
        <taxon>Aphis</taxon>
    </lineage>
</organism>
<evidence type="ECO:0000313" key="2">
    <source>
        <dbReference type="Proteomes" id="UP000475862"/>
    </source>
</evidence>
<evidence type="ECO:0000313" key="1">
    <source>
        <dbReference type="EMBL" id="KAE9533624.1"/>
    </source>
</evidence>
<reference evidence="1 2" key="1">
    <citation type="submission" date="2019-08" db="EMBL/GenBank/DDBJ databases">
        <title>The genome of the soybean aphid Biotype 1, its phylome, world population structure and adaptation to the North American continent.</title>
        <authorList>
            <person name="Giordano R."/>
            <person name="Donthu R.K."/>
            <person name="Hernandez A.G."/>
            <person name="Wright C.L."/>
            <person name="Zimin A.V."/>
        </authorList>
    </citation>
    <scope>NUCLEOTIDE SEQUENCE [LARGE SCALE GENOMIC DNA]</scope>
    <source>
        <tissue evidence="1">Whole aphids</tissue>
    </source>
</reference>
<gene>
    <name evidence="1" type="ORF">AGLY_009062</name>
</gene>
<protein>
    <submittedName>
        <fullName evidence="1">Uncharacterized protein</fullName>
    </submittedName>
</protein>
<keyword evidence="2" id="KW-1185">Reference proteome</keyword>